<proteinExistence type="predicted"/>
<gene>
    <name evidence="1" type="ORF">HF394_16025</name>
</gene>
<dbReference type="PANTHER" id="PTHR40053">
    <property type="entry name" value="SPORULATION-CONTROL PROTEIN SPO0M"/>
    <property type="match status" value="1"/>
</dbReference>
<evidence type="ECO:0000313" key="1">
    <source>
        <dbReference type="EMBL" id="QKX51963.1"/>
    </source>
</evidence>
<dbReference type="InterPro" id="IPR009776">
    <property type="entry name" value="Spore_0_M"/>
</dbReference>
<reference evidence="1 2" key="1">
    <citation type="submission" date="2020-04" db="EMBL/GenBank/DDBJ databases">
        <authorList>
            <person name="Pajer P."/>
            <person name="Broz P."/>
        </authorList>
    </citation>
    <scope>NUCLEOTIDE SEQUENCE [LARGE SCALE GENOMIC DNA]</scope>
    <source>
        <strain evidence="2">NRL-ATB46093</strain>
    </source>
</reference>
<dbReference type="RefSeq" id="WP_176294885.1">
    <property type="nucleotide sequence ID" value="NZ_CP051177.1"/>
</dbReference>
<sequence>MSLLETLRTNAGTGNAKIGLHILKAMVRQGDIVSGQVYVIGGEAEQKIDEVTISVMTTVSVNEGERKVMQDAEIQNCSLTNSFRILPKEEKTVPFSLKLSPETPLTIHKVDVWLKTALKTERGKEEIDEHDIHVVGTEAAEKILAALHELDFPLKKAANIRSDLTHSGVVQELEFYPSHKFERHFTVLQLALISDSVGTTAYIKLVREGKNQKHLLGHKTQGADSKTLLHYRYGNVPDKKEIYQQLLHHLTSKT</sequence>
<dbReference type="PANTHER" id="PTHR40053:SF1">
    <property type="entry name" value="SPORULATION-CONTROL PROTEIN SPO0M"/>
    <property type="match status" value="1"/>
</dbReference>
<dbReference type="AlphaFoldDB" id="A0A7H8QFF8"/>
<reference evidence="2" key="2">
    <citation type="submission" date="2020-06" db="EMBL/GenBank/DDBJ databases">
        <title>Isolation of Planomicrobium glaciei.</title>
        <authorList>
            <person name="Malisova L."/>
            <person name="Safrankova R."/>
            <person name="Jakubu V."/>
            <person name="Spanelova P."/>
        </authorList>
    </citation>
    <scope>NUCLEOTIDE SEQUENCE [LARGE SCALE GENOMIC DNA]</scope>
    <source>
        <strain evidence="2">NRL-ATB46093</strain>
    </source>
</reference>
<organism evidence="1 2">
    <name type="scientific">Planococcus glaciei</name>
    <dbReference type="NCBI Taxonomy" id="459472"/>
    <lineage>
        <taxon>Bacteria</taxon>
        <taxon>Bacillati</taxon>
        <taxon>Bacillota</taxon>
        <taxon>Bacilli</taxon>
        <taxon>Bacillales</taxon>
        <taxon>Caryophanaceae</taxon>
        <taxon>Planococcus</taxon>
    </lineage>
</organism>
<keyword evidence="2" id="KW-1185">Reference proteome</keyword>
<protein>
    <submittedName>
        <fullName evidence="1">Sporulation protein</fullName>
    </submittedName>
</protein>
<dbReference type="EMBL" id="CP051177">
    <property type="protein sequence ID" value="QKX51963.1"/>
    <property type="molecule type" value="Genomic_DNA"/>
</dbReference>
<evidence type="ECO:0000313" key="2">
    <source>
        <dbReference type="Proteomes" id="UP000509222"/>
    </source>
</evidence>
<dbReference type="Proteomes" id="UP000509222">
    <property type="component" value="Chromosome"/>
</dbReference>
<name>A0A7H8QFF8_9BACL</name>
<dbReference type="Pfam" id="PF07070">
    <property type="entry name" value="Spo0M"/>
    <property type="match status" value="1"/>
</dbReference>
<accession>A0A7H8QFF8</accession>